<reference evidence="2" key="1">
    <citation type="journal article" date="2016" name="Nat. Biotechnol.">
        <title>Sequencing wild and cultivated cassava and related species reveals extensive interspecific hybridization and genetic diversity.</title>
        <authorList>
            <person name="Bredeson J.V."/>
            <person name="Lyons J.B."/>
            <person name="Prochnik S.E."/>
            <person name="Wu G.A."/>
            <person name="Ha C.M."/>
            <person name="Edsinger-Gonzales E."/>
            <person name="Grimwood J."/>
            <person name="Schmutz J."/>
            <person name="Rabbi I.Y."/>
            <person name="Egesi C."/>
            <person name="Nauluvula P."/>
            <person name="Lebot V."/>
            <person name="Ndunguru J."/>
            <person name="Mkamilo G."/>
            <person name="Bart R.S."/>
            <person name="Setter T.L."/>
            <person name="Gleadow R.M."/>
            <person name="Kulakow P."/>
            <person name="Ferguson M.E."/>
            <person name="Rounsley S."/>
            <person name="Rokhsar D.S."/>
        </authorList>
    </citation>
    <scope>NUCLEOTIDE SEQUENCE [LARGE SCALE GENOMIC DNA]</scope>
    <source>
        <strain evidence="2">cv. AM560-2</strain>
    </source>
</reference>
<sequence>MAGFIIPLLVTKSSINLTFRELRIEKRIELDCPGKKAWPELVGIDANCAAVIIEKENKHVKAIMMEDGKLVPRDLRCNRVWVFVDKNNVVTKIPRVG</sequence>
<accession>A0ACB7HNV0</accession>
<name>A0ACB7HNV0_MANES</name>
<evidence type="ECO:0000313" key="1">
    <source>
        <dbReference type="EMBL" id="KAG8653955.1"/>
    </source>
</evidence>
<proteinExistence type="predicted"/>
<protein>
    <submittedName>
        <fullName evidence="1">Uncharacterized protein</fullName>
    </submittedName>
</protein>
<gene>
    <name evidence="1" type="ORF">MANES_05G086328v8</name>
</gene>
<dbReference type="Proteomes" id="UP000091857">
    <property type="component" value="Chromosome 5"/>
</dbReference>
<evidence type="ECO:0000313" key="2">
    <source>
        <dbReference type="Proteomes" id="UP000091857"/>
    </source>
</evidence>
<keyword evidence="2" id="KW-1185">Reference proteome</keyword>
<comment type="caution">
    <text evidence="1">The sequence shown here is derived from an EMBL/GenBank/DDBJ whole genome shotgun (WGS) entry which is preliminary data.</text>
</comment>
<organism evidence="1 2">
    <name type="scientific">Manihot esculenta</name>
    <name type="common">Cassava</name>
    <name type="synonym">Jatropha manihot</name>
    <dbReference type="NCBI Taxonomy" id="3983"/>
    <lineage>
        <taxon>Eukaryota</taxon>
        <taxon>Viridiplantae</taxon>
        <taxon>Streptophyta</taxon>
        <taxon>Embryophyta</taxon>
        <taxon>Tracheophyta</taxon>
        <taxon>Spermatophyta</taxon>
        <taxon>Magnoliopsida</taxon>
        <taxon>eudicotyledons</taxon>
        <taxon>Gunneridae</taxon>
        <taxon>Pentapetalae</taxon>
        <taxon>rosids</taxon>
        <taxon>fabids</taxon>
        <taxon>Malpighiales</taxon>
        <taxon>Euphorbiaceae</taxon>
        <taxon>Crotonoideae</taxon>
        <taxon>Manihoteae</taxon>
        <taxon>Manihot</taxon>
    </lineage>
</organism>
<dbReference type="EMBL" id="CM004391">
    <property type="protein sequence ID" value="KAG8653955.1"/>
    <property type="molecule type" value="Genomic_DNA"/>
</dbReference>